<name>K0S9E6_THAOC</name>
<reference evidence="2 3" key="1">
    <citation type="journal article" date="2012" name="Genome Biol.">
        <title>Genome and low-iron response of an oceanic diatom adapted to chronic iron limitation.</title>
        <authorList>
            <person name="Lommer M."/>
            <person name="Specht M."/>
            <person name="Roy A.S."/>
            <person name="Kraemer L."/>
            <person name="Andreson R."/>
            <person name="Gutowska M.A."/>
            <person name="Wolf J."/>
            <person name="Bergner S.V."/>
            <person name="Schilhabel M.B."/>
            <person name="Klostermeier U.C."/>
            <person name="Beiko R.G."/>
            <person name="Rosenstiel P."/>
            <person name="Hippler M."/>
            <person name="Laroche J."/>
        </authorList>
    </citation>
    <scope>NUCLEOTIDE SEQUENCE [LARGE SCALE GENOMIC DNA]</scope>
    <source>
        <strain evidence="2 3">CCMP1005</strain>
    </source>
</reference>
<comment type="caution">
    <text evidence="2">The sequence shown here is derived from an EMBL/GenBank/DDBJ whole genome shotgun (WGS) entry which is preliminary data.</text>
</comment>
<dbReference type="Proteomes" id="UP000266841">
    <property type="component" value="Unassembled WGS sequence"/>
</dbReference>
<evidence type="ECO:0000313" key="2">
    <source>
        <dbReference type="EMBL" id="EJK61549.1"/>
    </source>
</evidence>
<dbReference type="EMBL" id="AGNL01019831">
    <property type="protein sequence ID" value="EJK61549.1"/>
    <property type="molecule type" value="Genomic_DNA"/>
</dbReference>
<sequence>CRPSSRSVDTGADTSGGRLGLTARPSDVRGVVLGAQSHLIQRAVVDESPVDARAHPGRRLVRRDSDPVEAELADSGGGLRDIPRGGGLVPRGGRALVQPTVGPGGGEVEPLGGVAVPGAPAAGPAVLGHVEAARTRAPDLRREPGPLGRAVGRPPAARGGRGADGMASSQLSSAVESVSWLVSMDFSGLLLAVLAGARELDVAGDLDLEKRPKRLPRLIDVRFLGDDAPALVEPDWSKSNRGVGSGKSKTSSELGLAAMVPSLDDYCFSIFLLPFFSLSALDGQLLFAPTPKRLDDDRAGTRGSESDERFGPVGTIDRRGGQRRLIVSLTPRSRVSVPPLQILCRPGVAATHFDILGPADCVYVVLSSIPPLHKANSAKQPKHSTRPTTFRPTFAVSIGTPGLRLSAHSEYTCEKQLAIKYQYIFVCRYDLAIFEKDCAKP</sequence>
<evidence type="ECO:0000256" key="1">
    <source>
        <dbReference type="SAM" id="MobiDB-lite"/>
    </source>
</evidence>
<feature type="region of interest" description="Disordered" evidence="1">
    <location>
        <begin position="139"/>
        <end position="165"/>
    </location>
</feature>
<protein>
    <submittedName>
        <fullName evidence="2">Uncharacterized protein</fullName>
    </submittedName>
</protein>
<accession>K0S9E6</accession>
<feature type="non-terminal residue" evidence="2">
    <location>
        <position position="1"/>
    </location>
</feature>
<feature type="compositionally biased region" description="Low complexity" evidence="1">
    <location>
        <begin position="145"/>
        <end position="165"/>
    </location>
</feature>
<feature type="region of interest" description="Disordered" evidence="1">
    <location>
        <begin position="70"/>
        <end position="93"/>
    </location>
</feature>
<dbReference type="AlphaFoldDB" id="K0S9E6"/>
<proteinExistence type="predicted"/>
<evidence type="ECO:0000313" key="3">
    <source>
        <dbReference type="Proteomes" id="UP000266841"/>
    </source>
</evidence>
<feature type="region of interest" description="Disordered" evidence="1">
    <location>
        <begin position="1"/>
        <end position="21"/>
    </location>
</feature>
<feature type="compositionally biased region" description="Gly residues" evidence="1">
    <location>
        <begin position="75"/>
        <end position="90"/>
    </location>
</feature>
<feature type="region of interest" description="Disordered" evidence="1">
    <location>
        <begin position="295"/>
        <end position="315"/>
    </location>
</feature>
<organism evidence="2 3">
    <name type="scientific">Thalassiosira oceanica</name>
    <name type="common">Marine diatom</name>
    <dbReference type="NCBI Taxonomy" id="159749"/>
    <lineage>
        <taxon>Eukaryota</taxon>
        <taxon>Sar</taxon>
        <taxon>Stramenopiles</taxon>
        <taxon>Ochrophyta</taxon>
        <taxon>Bacillariophyta</taxon>
        <taxon>Coscinodiscophyceae</taxon>
        <taxon>Thalassiosirophycidae</taxon>
        <taxon>Thalassiosirales</taxon>
        <taxon>Thalassiosiraceae</taxon>
        <taxon>Thalassiosira</taxon>
    </lineage>
</organism>
<gene>
    <name evidence="2" type="ORF">THAOC_17942</name>
</gene>
<keyword evidence="3" id="KW-1185">Reference proteome</keyword>